<dbReference type="Proteomes" id="UP000612055">
    <property type="component" value="Unassembled WGS sequence"/>
</dbReference>
<feature type="compositionally biased region" description="Basic and acidic residues" evidence="1">
    <location>
        <begin position="21"/>
        <end position="31"/>
    </location>
</feature>
<proteinExistence type="predicted"/>
<sequence length="190" mass="19917">MGDRNLDDSSDLEELVQRFMLPREGERHGETRSGAYRPKPVQLAAAAERNYPLLWPHLVRLRQEAEGAAEAEGARASTGGGGAGEGAARTATKRTLLQALRVLQEFEGMAGAEPGPRDTALGRLVPAYAAAVAADRGAEDMAPADVVHLTAEEVDLEAAGEGEGGDEGADEGAGQAPKRRRVAVKQEPGV</sequence>
<keyword evidence="3" id="KW-1185">Reference proteome</keyword>
<reference evidence="2" key="1">
    <citation type="journal article" date="2020" name="bioRxiv">
        <title>Comparative genomics of Chlamydomonas.</title>
        <authorList>
            <person name="Craig R.J."/>
            <person name="Hasan A.R."/>
            <person name="Ness R.W."/>
            <person name="Keightley P.D."/>
        </authorList>
    </citation>
    <scope>NUCLEOTIDE SEQUENCE</scope>
    <source>
        <strain evidence="2">CCAP 11/70</strain>
    </source>
</reference>
<comment type="caution">
    <text evidence="2">The sequence shown here is derived from an EMBL/GenBank/DDBJ whole genome shotgun (WGS) entry which is preliminary data.</text>
</comment>
<dbReference type="AlphaFoldDB" id="A0A836C402"/>
<protein>
    <submittedName>
        <fullName evidence="2">Uncharacterized protein</fullName>
    </submittedName>
</protein>
<evidence type="ECO:0000313" key="3">
    <source>
        <dbReference type="Proteomes" id="UP000612055"/>
    </source>
</evidence>
<feature type="region of interest" description="Disordered" evidence="1">
    <location>
        <begin position="19"/>
        <end position="39"/>
    </location>
</feature>
<evidence type="ECO:0000313" key="2">
    <source>
        <dbReference type="EMBL" id="KAG2499360.1"/>
    </source>
</evidence>
<evidence type="ECO:0000256" key="1">
    <source>
        <dbReference type="SAM" id="MobiDB-lite"/>
    </source>
</evidence>
<accession>A0A836C402</accession>
<organism evidence="2 3">
    <name type="scientific">Edaphochlamys debaryana</name>
    <dbReference type="NCBI Taxonomy" id="47281"/>
    <lineage>
        <taxon>Eukaryota</taxon>
        <taxon>Viridiplantae</taxon>
        <taxon>Chlorophyta</taxon>
        <taxon>core chlorophytes</taxon>
        <taxon>Chlorophyceae</taxon>
        <taxon>CS clade</taxon>
        <taxon>Chlamydomonadales</taxon>
        <taxon>Chlamydomonadales incertae sedis</taxon>
        <taxon>Edaphochlamys</taxon>
    </lineage>
</organism>
<feature type="region of interest" description="Disordered" evidence="1">
    <location>
        <begin position="153"/>
        <end position="190"/>
    </location>
</feature>
<name>A0A836C402_9CHLO</name>
<dbReference type="EMBL" id="JAEHOE010000007">
    <property type="protein sequence ID" value="KAG2499360.1"/>
    <property type="molecule type" value="Genomic_DNA"/>
</dbReference>
<gene>
    <name evidence="2" type="ORF">HYH03_002935</name>
</gene>
<feature type="compositionally biased region" description="Acidic residues" evidence="1">
    <location>
        <begin position="153"/>
        <end position="170"/>
    </location>
</feature>